<evidence type="ECO:0000256" key="2">
    <source>
        <dbReference type="SAM" id="Phobius"/>
    </source>
</evidence>
<proteinExistence type="predicted"/>
<dbReference type="EMBL" id="PFTB01000004">
    <property type="protein sequence ID" value="PJB99745.1"/>
    <property type="molecule type" value="Genomic_DNA"/>
</dbReference>
<organism evidence="3 4">
    <name type="scientific">Candidatus Nealsonbacteria bacterium CG_4_9_14_0_8_um_filter_35_12</name>
    <dbReference type="NCBI Taxonomy" id="1974692"/>
    <lineage>
        <taxon>Bacteria</taxon>
        <taxon>Candidatus Nealsoniibacteriota</taxon>
    </lineage>
</organism>
<evidence type="ECO:0000313" key="4">
    <source>
        <dbReference type="Proteomes" id="UP000228875"/>
    </source>
</evidence>
<evidence type="ECO:0000313" key="3">
    <source>
        <dbReference type="EMBL" id="PJB99745.1"/>
    </source>
</evidence>
<dbReference type="Proteomes" id="UP000228875">
    <property type="component" value="Unassembled WGS sequence"/>
</dbReference>
<keyword evidence="2" id="KW-0472">Membrane</keyword>
<name>A0A2M8DNP0_9BACT</name>
<protein>
    <recommendedName>
        <fullName evidence="5">Cell division protein FtsL</fullName>
    </recommendedName>
</protein>
<feature type="coiled-coil region" evidence="1">
    <location>
        <begin position="50"/>
        <end position="84"/>
    </location>
</feature>
<evidence type="ECO:0000256" key="1">
    <source>
        <dbReference type="SAM" id="Coils"/>
    </source>
</evidence>
<accession>A0A2M8DNP0</accession>
<gene>
    <name evidence="3" type="ORF">CO077_00150</name>
</gene>
<dbReference type="AlphaFoldDB" id="A0A2M8DNP0"/>
<feature type="transmembrane region" description="Helical" evidence="2">
    <location>
        <begin position="27"/>
        <end position="50"/>
    </location>
</feature>
<keyword evidence="2" id="KW-1133">Transmembrane helix</keyword>
<evidence type="ECO:0008006" key="5">
    <source>
        <dbReference type="Google" id="ProtNLM"/>
    </source>
</evidence>
<sequence>MNQISALNFPILINRSFPFKLKFNLKFLWIFSFLFIISLFAFYIFQFNYLTSENYRIKESQDKIKELSAENEDLEIQLTKLNSLTSLENLISSQNFEKIDKIHYIQILDSQMVKQ</sequence>
<comment type="caution">
    <text evidence="3">The sequence shown here is derived from an EMBL/GenBank/DDBJ whole genome shotgun (WGS) entry which is preliminary data.</text>
</comment>
<keyword evidence="2" id="KW-0812">Transmembrane</keyword>
<keyword evidence="1" id="KW-0175">Coiled coil</keyword>
<reference evidence="4" key="1">
    <citation type="submission" date="2017-09" db="EMBL/GenBank/DDBJ databases">
        <title>Depth-based differentiation of microbial function through sediment-hosted aquifers and enrichment of novel symbionts in the deep terrestrial subsurface.</title>
        <authorList>
            <person name="Probst A.J."/>
            <person name="Ladd B."/>
            <person name="Jarett J.K."/>
            <person name="Geller-Mcgrath D.E."/>
            <person name="Sieber C.M.K."/>
            <person name="Emerson J.B."/>
            <person name="Anantharaman K."/>
            <person name="Thomas B.C."/>
            <person name="Malmstrom R."/>
            <person name="Stieglmeier M."/>
            <person name="Klingl A."/>
            <person name="Woyke T."/>
            <person name="Ryan C.M."/>
            <person name="Banfield J.F."/>
        </authorList>
    </citation>
    <scope>NUCLEOTIDE SEQUENCE [LARGE SCALE GENOMIC DNA]</scope>
</reference>